<name>A0A1J1LPQ7_9CYAN</name>
<keyword evidence="2" id="KW-1185">Reference proteome</keyword>
<organism evidence="1 2">
    <name type="scientific">Planktothrix tepida PCC 9214</name>
    <dbReference type="NCBI Taxonomy" id="671072"/>
    <lineage>
        <taxon>Bacteria</taxon>
        <taxon>Bacillati</taxon>
        <taxon>Cyanobacteriota</taxon>
        <taxon>Cyanophyceae</taxon>
        <taxon>Oscillatoriophycideae</taxon>
        <taxon>Oscillatoriales</taxon>
        <taxon>Microcoleaceae</taxon>
        <taxon>Planktothrix</taxon>
    </lineage>
</organism>
<proteinExistence type="predicted"/>
<dbReference type="SUPFAM" id="SSF110849">
    <property type="entry name" value="ParB/Sulfiredoxin"/>
    <property type="match status" value="1"/>
</dbReference>
<dbReference type="OrthoDB" id="9802051at2"/>
<evidence type="ECO:0000313" key="1">
    <source>
        <dbReference type="EMBL" id="CUR33900.1"/>
    </source>
</evidence>
<dbReference type="RefSeq" id="WP_072716951.1">
    <property type="nucleotide sequence ID" value="NZ_LN889762.1"/>
</dbReference>
<dbReference type="STRING" id="671072.PL921460009"/>
<dbReference type="InterPro" id="IPR036086">
    <property type="entry name" value="ParB/Sulfiredoxin_sf"/>
</dbReference>
<dbReference type="Gene3D" id="3.90.1530.10">
    <property type="entry name" value="Conserved hypothetical protein from pyrococcus furiosus pfu- 392566-001, ParB domain"/>
    <property type="match status" value="1"/>
</dbReference>
<reference evidence="2" key="1">
    <citation type="submission" date="2015-10" db="EMBL/GenBank/DDBJ databases">
        <authorList>
            <person name="Regsiter A."/>
            <person name="william w."/>
        </authorList>
    </citation>
    <scope>NUCLEOTIDE SEQUENCE [LARGE SCALE GENOMIC DNA]</scope>
</reference>
<sequence>MKIAVQRIVYFFTGTNWEDPDKTEKYINALQSGDKFPPILVDDNGDGTFTCYDGHHRLKAHKVLNIPYIDCRFE</sequence>
<protein>
    <submittedName>
        <fullName evidence="1">Uncharacterized protein</fullName>
    </submittedName>
</protein>
<gene>
    <name evidence="1" type="ORF">PL921460009</name>
</gene>
<accession>A0A1J1LPQ7</accession>
<dbReference type="Proteomes" id="UP000184315">
    <property type="component" value="Unassembled WGS sequence"/>
</dbReference>
<dbReference type="AlphaFoldDB" id="A0A1J1LPQ7"/>
<evidence type="ECO:0000313" key="2">
    <source>
        <dbReference type="Proteomes" id="UP000184315"/>
    </source>
</evidence>
<dbReference type="EMBL" id="CZDF01000166">
    <property type="protein sequence ID" value="CUR33900.1"/>
    <property type="molecule type" value="Genomic_DNA"/>
</dbReference>